<dbReference type="Proteomes" id="UP001472677">
    <property type="component" value="Unassembled WGS sequence"/>
</dbReference>
<evidence type="ECO:0000313" key="1">
    <source>
        <dbReference type="EMBL" id="KAK8595606.1"/>
    </source>
</evidence>
<name>A0ABR2G4Y0_9ROSI</name>
<protein>
    <submittedName>
        <fullName evidence="1">Uncharacterized protein</fullName>
    </submittedName>
</protein>
<sequence>MIKCTISELLYSLICHSAKQRIRQDGILFTTHQSSPSLVLDRQVKGARHAGATGCWRRRIAADDDSSEALALTRARIGYRCVQVANQPNQLALMLI</sequence>
<accession>A0ABR2G4Y0</accession>
<gene>
    <name evidence="1" type="ORF">V6N12_064123</name>
</gene>
<evidence type="ECO:0000313" key="2">
    <source>
        <dbReference type="Proteomes" id="UP001472677"/>
    </source>
</evidence>
<keyword evidence="2" id="KW-1185">Reference proteome</keyword>
<reference evidence="1 2" key="1">
    <citation type="journal article" date="2024" name="G3 (Bethesda)">
        <title>Genome assembly of Hibiscus sabdariffa L. provides insights into metabolisms of medicinal natural products.</title>
        <authorList>
            <person name="Kim T."/>
        </authorList>
    </citation>
    <scope>NUCLEOTIDE SEQUENCE [LARGE SCALE GENOMIC DNA]</scope>
    <source>
        <strain evidence="1">TK-2024</strain>
        <tissue evidence="1">Old leaves</tissue>
    </source>
</reference>
<comment type="caution">
    <text evidence="1">The sequence shown here is derived from an EMBL/GenBank/DDBJ whole genome shotgun (WGS) entry which is preliminary data.</text>
</comment>
<proteinExistence type="predicted"/>
<organism evidence="1 2">
    <name type="scientific">Hibiscus sabdariffa</name>
    <name type="common">roselle</name>
    <dbReference type="NCBI Taxonomy" id="183260"/>
    <lineage>
        <taxon>Eukaryota</taxon>
        <taxon>Viridiplantae</taxon>
        <taxon>Streptophyta</taxon>
        <taxon>Embryophyta</taxon>
        <taxon>Tracheophyta</taxon>
        <taxon>Spermatophyta</taxon>
        <taxon>Magnoliopsida</taxon>
        <taxon>eudicotyledons</taxon>
        <taxon>Gunneridae</taxon>
        <taxon>Pentapetalae</taxon>
        <taxon>rosids</taxon>
        <taxon>malvids</taxon>
        <taxon>Malvales</taxon>
        <taxon>Malvaceae</taxon>
        <taxon>Malvoideae</taxon>
        <taxon>Hibiscus</taxon>
    </lineage>
</organism>
<dbReference type="EMBL" id="JBBPBM010000002">
    <property type="protein sequence ID" value="KAK8595606.1"/>
    <property type="molecule type" value="Genomic_DNA"/>
</dbReference>